<dbReference type="NCBIfam" id="NF003459">
    <property type="entry name" value="PRK05074.1"/>
    <property type="match status" value="1"/>
</dbReference>
<sequence length="181" mass="19856">MKVVVASQNPVKVNAVLKSFRQCWPNKIEGKAISVASGVPDQPMGEEETRQGAVNRARAARELVPSADFYVGVEGGVQQIGERLFAFAWIAVSNHETVSLSRTGAFELPPQLSRLVMEGMELGDADDLIFKTKNSKQQNGAVGLLTRDLVTRQSLYEQAVLLALIPFLNEQLYPQSQNQLS</sequence>
<evidence type="ECO:0000259" key="12">
    <source>
        <dbReference type="Pfam" id="PF01931"/>
    </source>
</evidence>
<organism evidence="13 14">
    <name type="scientific">Mangrovibacterium marinum</name>
    <dbReference type="NCBI Taxonomy" id="1639118"/>
    <lineage>
        <taxon>Bacteria</taxon>
        <taxon>Pseudomonadati</taxon>
        <taxon>Bacteroidota</taxon>
        <taxon>Bacteroidia</taxon>
        <taxon>Marinilabiliales</taxon>
        <taxon>Prolixibacteraceae</taxon>
        <taxon>Mangrovibacterium</taxon>
    </lineage>
</organism>
<protein>
    <recommendedName>
        <fullName evidence="11">Probable inosine/xanthosine triphosphatase</fullName>
        <shortName evidence="11">ITPase/XTPase</shortName>
        <ecNumber evidence="11">3.6.1.73</ecNumber>
    </recommendedName>
    <alternativeName>
        <fullName evidence="11">Non-canonical purine NTP phosphatase</fullName>
    </alternativeName>
    <alternativeName>
        <fullName evidence="11">Non-standard purine NTP phosphatase</fullName>
    </alternativeName>
    <alternativeName>
        <fullName evidence="11">Nucleoside-triphosphate phosphatase</fullName>
        <shortName evidence="11">NTPase</shortName>
    </alternativeName>
</protein>
<evidence type="ECO:0000256" key="3">
    <source>
        <dbReference type="ARBA" id="ARBA00022741"/>
    </source>
</evidence>
<comment type="similarity">
    <text evidence="10 11">Belongs to the YjjX NTPase family.</text>
</comment>
<keyword evidence="3 11" id="KW-0547">Nucleotide-binding</keyword>
<evidence type="ECO:0000256" key="4">
    <source>
        <dbReference type="ARBA" id="ARBA00022801"/>
    </source>
</evidence>
<dbReference type="Gene3D" id="3.90.950.10">
    <property type="match status" value="1"/>
</dbReference>
<comment type="function">
    <text evidence="11">Phosphatase that hydrolyzes non-canonical purine nucleotides such as XTP and ITP to their respective diphosphate derivatives. Probably excludes non-canonical purines from DNA/RNA precursor pool, thus preventing their incorporation into DNA/RNA and avoiding chromosomal lesions.</text>
</comment>
<feature type="domain" description="Non-canonical purine NTP phosphatase/PRRC1" evidence="12">
    <location>
        <begin position="6"/>
        <end position="168"/>
    </location>
</feature>
<evidence type="ECO:0000256" key="9">
    <source>
        <dbReference type="ARBA" id="ARBA00048781"/>
    </source>
</evidence>
<dbReference type="EMBL" id="QAAD01000012">
    <property type="protein sequence ID" value="PTN07931.1"/>
    <property type="molecule type" value="Genomic_DNA"/>
</dbReference>
<dbReference type="Pfam" id="PF01931">
    <property type="entry name" value="NTPase_I-T"/>
    <property type="match status" value="1"/>
</dbReference>
<evidence type="ECO:0000256" key="8">
    <source>
        <dbReference type="ARBA" id="ARBA00048174"/>
    </source>
</evidence>
<dbReference type="RefSeq" id="WP_107822909.1">
    <property type="nucleotide sequence ID" value="NZ_QAAD01000012.1"/>
</dbReference>
<evidence type="ECO:0000256" key="5">
    <source>
        <dbReference type="ARBA" id="ARBA00022842"/>
    </source>
</evidence>
<evidence type="ECO:0000256" key="7">
    <source>
        <dbReference type="ARBA" id="ARBA00023211"/>
    </source>
</evidence>
<dbReference type="InterPro" id="IPR026533">
    <property type="entry name" value="NTPase/PRRC1"/>
</dbReference>
<keyword evidence="2 11" id="KW-0479">Metal-binding</keyword>
<dbReference type="NCBIfam" id="TIGR00258">
    <property type="entry name" value="inosine/xanthosine triphosphatase"/>
    <property type="match status" value="1"/>
</dbReference>
<comment type="caution">
    <text evidence="11">Lacks conserved residue(s) required for the propagation of feature annotation.</text>
</comment>
<dbReference type="GO" id="GO:0103023">
    <property type="term" value="F:ITPase activity"/>
    <property type="evidence" value="ECO:0007669"/>
    <property type="project" value="UniProtKB-EC"/>
</dbReference>
<proteinExistence type="inferred from homology"/>
<reference evidence="13 14" key="1">
    <citation type="submission" date="2018-04" db="EMBL/GenBank/DDBJ databases">
        <title>Genomic Encyclopedia of Archaeal and Bacterial Type Strains, Phase II (KMG-II): from individual species to whole genera.</title>
        <authorList>
            <person name="Goeker M."/>
        </authorList>
    </citation>
    <scope>NUCLEOTIDE SEQUENCE [LARGE SCALE GENOMIC DNA]</scope>
    <source>
        <strain evidence="13 14">DSM 28823</strain>
    </source>
</reference>
<dbReference type="OrthoDB" id="164951at2"/>
<dbReference type="Proteomes" id="UP000243525">
    <property type="component" value="Unassembled WGS sequence"/>
</dbReference>
<comment type="caution">
    <text evidence="13">The sequence shown here is derived from an EMBL/GenBank/DDBJ whole genome shotgun (WGS) entry which is preliminary data.</text>
</comment>
<name>A0A2T5C040_9BACT</name>
<dbReference type="GO" id="GO:0000166">
    <property type="term" value="F:nucleotide binding"/>
    <property type="evidence" value="ECO:0007669"/>
    <property type="project" value="UniProtKB-KW"/>
</dbReference>
<keyword evidence="14" id="KW-1185">Reference proteome</keyword>
<dbReference type="GO" id="GO:0006772">
    <property type="term" value="P:thiamine metabolic process"/>
    <property type="evidence" value="ECO:0007669"/>
    <property type="project" value="TreeGrafter"/>
</dbReference>
<evidence type="ECO:0000256" key="1">
    <source>
        <dbReference type="ARBA" id="ARBA00001936"/>
    </source>
</evidence>
<dbReference type="AlphaFoldDB" id="A0A2T5C040"/>
<keyword evidence="4 11" id="KW-0378">Hydrolase</keyword>
<evidence type="ECO:0000256" key="2">
    <source>
        <dbReference type="ARBA" id="ARBA00022723"/>
    </source>
</evidence>
<evidence type="ECO:0000256" key="10">
    <source>
        <dbReference type="ARBA" id="ARBA00060855"/>
    </source>
</evidence>
<dbReference type="InterPro" id="IPR002786">
    <property type="entry name" value="Non_canon_purine_NTPase"/>
</dbReference>
<keyword evidence="6 11" id="KW-0546">Nucleotide metabolism</keyword>
<dbReference type="PANTHER" id="PTHR34699">
    <property type="match status" value="1"/>
</dbReference>
<dbReference type="FunFam" id="3.90.950.10:FF:000002">
    <property type="entry name" value="Inosine/xanthosine triphosphatase"/>
    <property type="match status" value="1"/>
</dbReference>
<keyword evidence="5 11" id="KW-0460">Magnesium</keyword>
<comment type="cofactor">
    <cofactor evidence="1">
        <name>Mn(2+)</name>
        <dbReference type="ChEBI" id="CHEBI:29035"/>
    </cofactor>
</comment>
<dbReference type="PANTHER" id="PTHR34699:SF2">
    <property type="entry name" value="NON-CANONICAL PURINE NTP PHOSPHATASE_PRRC1 DOMAIN-CONTAINING PROTEIN"/>
    <property type="match status" value="1"/>
</dbReference>
<dbReference type="InterPro" id="IPR050299">
    <property type="entry name" value="YjjX_NTPase"/>
</dbReference>
<evidence type="ECO:0000256" key="11">
    <source>
        <dbReference type="HAMAP-Rule" id="MF_00648"/>
    </source>
</evidence>
<dbReference type="HAMAP" id="MF_00648">
    <property type="entry name" value="Non_canon_purine_NTPase_YjjX"/>
    <property type="match status" value="1"/>
</dbReference>
<evidence type="ECO:0000313" key="13">
    <source>
        <dbReference type="EMBL" id="PTN07931.1"/>
    </source>
</evidence>
<dbReference type="GO" id="GO:0046872">
    <property type="term" value="F:metal ion binding"/>
    <property type="evidence" value="ECO:0007669"/>
    <property type="project" value="UniProtKB-KW"/>
</dbReference>
<comment type="catalytic activity">
    <reaction evidence="8 11">
        <text>ITP + H2O = IDP + phosphate + H(+)</text>
        <dbReference type="Rhea" id="RHEA:28330"/>
        <dbReference type="ChEBI" id="CHEBI:15377"/>
        <dbReference type="ChEBI" id="CHEBI:15378"/>
        <dbReference type="ChEBI" id="CHEBI:43474"/>
        <dbReference type="ChEBI" id="CHEBI:58280"/>
        <dbReference type="ChEBI" id="CHEBI:61402"/>
        <dbReference type="EC" id="3.6.1.73"/>
    </reaction>
</comment>
<dbReference type="SUPFAM" id="SSF52972">
    <property type="entry name" value="ITPase-like"/>
    <property type="match status" value="1"/>
</dbReference>
<comment type="catalytic activity">
    <reaction evidence="9 11">
        <text>XTP + H2O = XDP + phosphate + H(+)</text>
        <dbReference type="Rhea" id="RHEA:28406"/>
        <dbReference type="ChEBI" id="CHEBI:15377"/>
        <dbReference type="ChEBI" id="CHEBI:15378"/>
        <dbReference type="ChEBI" id="CHEBI:43474"/>
        <dbReference type="ChEBI" id="CHEBI:59884"/>
        <dbReference type="ChEBI" id="CHEBI:61314"/>
        <dbReference type="EC" id="3.6.1.73"/>
    </reaction>
</comment>
<dbReference type="InterPro" id="IPR029001">
    <property type="entry name" value="ITPase-like_fam"/>
</dbReference>
<dbReference type="EC" id="3.6.1.73" evidence="11"/>
<comment type="cofactor">
    <cofactor evidence="11">
        <name>Mg(2+)</name>
        <dbReference type="ChEBI" id="CHEBI:18420"/>
    </cofactor>
    <cofactor evidence="11">
        <name>Mn(2+)</name>
        <dbReference type="ChEBI" id="CHEBI:29035"/>
    </cofactor>
    <text evidence="11">Binds 1 divalent metal cation per subunit; can use either Mg(2+) or Mn(2+).</text>
</comment>
<gene>
    <name evidence="13" type="ORF">C8N47_11293</name>
</gene>
<accession>A0A2T5C040</accession>
<dbReference type="GO" id="GO:0009117">
    <property type="term" value="P:nucleotide metabolic process"/>
    <property type="evidence" value="ECO:0007669"/>
    <property type="project" value="UniProtKB-KW"/>
</dbReference>
<evidence type="ECO:0000313" key="14">
    <source>
        <dbReference type="Proteomes" id="UP000243525"/>
    </source>
</evidence>
<evidence type="ECO:0000256" key="6">
    <source>
        <dbReference type="ARBA" id="ARBA00023080"/>
    </source>
</evidence>
<comment type="subunit">
    <text evidence="11">Homodimer.</text>
</comment>
<keyword evidence="7 11" id="KW-0464">Manganese</keyword>